<evidence type="ECO:0000313" key="7">
    <source>
        <dbReference type="Proteomes" id="UP000292362"/>
    </source>
</evidence>
<dbReference type="PANTHER" id="PTHR11599">
    <property type="entry name" value="PROTEASOME SUBUNIT ALPHA/BETA"/>
    <property type="match status" value="1"/>
</dbReference>
<evidence type="ECO:0000313" key="5">
    <source>
        <dbReference type="EMBL" id="TBU11418.1"/>
    </source>
</evidence>
<name>A0A4Q9KZM5_9MICR</name>
<dbReference type="AlphaFoldDB" id="A0A4Q9KZM5"/>
<dbReference type="Proteomes" id="UP000292282">
    <property type="component" value="Unassembled WGS sequence"/>
</dbReference>
<protein>
    <submittedName>
        <fullName evidence="4">Subunit of proteasome</fullName>
    </submittedName>
</protein>
<evidence type="ECO:0000313" key="6">
    <source>
        <dbReference type="Proteomes" id="UP000292282"/>
    </source>
</evidence>
<dbReference type="STRING" id="1176355.A0A4Q9KZM5"/>
<dbReference type="InterPro" id="IPR029055">
    <property type="entry name" value="Ntn_hydrolases_N"/>
</dbReference>
<keyword evidence="1 2" id="KW-0647">Proteasome</keyword>
<dbReference type="Proteomes" id="UP000292362">
    <property type="component" value="Unassembled WGS sequence"/>
</dbReference>
<reference evidence="6 7" key="1">
    <citation type="submission" date="2017-12" db="EMBL/GenBank/DDBJ databases">
        <authorList>
            <person name="Pombert J.-F."/>
            <person name="Haag K.L."/>
            <person name="Ebert D."/>
        </authorList>
    </citation>
    <scope>NUCLEOTIDE SEQUENCE [LARGE SCALE GENOMIC DNA]</scope>
    <source>
        <strain evidence="4">FI-OER-3-3</strain>
        <strain evidence="5">IL-G-3</strain>
    </source>
</reference>
<dbReference type="PROSITE" id="PS51475">
    <property type="entry name" value="PROTEASOME_ALPHA_2"/>
    <property type="match status" value="1"/>
</dbReference>
<dbReference type="InterPro" id="IPR023332">
    <property type="entry name" value="Proteasome_alpha-type"/>
</dbReference>
<keyword evidence="6" id="KW-1185">Reference proteome</keyword>
<dbReference type="InterPro" id="IPR001353">
    <property type="entry name" value="Proteasome_sua/b"/>
</dbReference>
<accession>A0A4Q9KZM5</accession>
<dbReference type="SUPFAM" id="SSF56235">
    <property type="entry name" value="N-terminal nucleophile aminohydrolases (Ntn hydrolases)"/>
    <property type="match status" value="1"/>
</dbReference>
<evidence type="ECO:0000256" key="2">
    <source>
        <dbReference type="PROSITE-ProRule" id="PRU00808"/>
    </source>
</evidence>
<comment type="caution">
    <text evidence="4">The sequence shown here is derived from an EMBL/GenBank/DDBJ whole genome shotgun (WGS) entry which is preliminary data.</text>
</comment>
<dbReference type="VEuPathDB" id="MicrosporidiaDB:CWI37_0986p0020"/>
<comment type="similarity">
    <text evidence="2">Belongs to the peptidase T1A family.</text>
</comment>
<dbReference type="EMBL" id="PITK01001217">
    <property type="protein sequence ID" value="TBU11418.1"/>
    <property type="molecule type" value="Genomic_DNA"/>
</dbReference>
<dbReference type="EMBL" id="PITJ01000986">
    <property type="protein sequence ID" value="TBU00493.1"/>
    <property type="molecule type" value="Genomic_DNA"/>
</dbReference>
<sequence length="240" mass="26653">MAIGDAKTNTFTEEGRILQVEYAIKNVSQAGTIVGLNCNDGVLLLGIKKGAVQSFKEKIYKLSEGIYCCVCGIFPDALQIVQYARVNAQNFLEEFGTSMPVSTLARKVGELKQGFTQSGGMRPFGVSFLYAGIKDNQYLLYSTDPSGTCNAWKGKAYGEFEDAINNGFKNDLSDDNKTFKEGLKSLIQIISKSRECNEESAPLFEVLHLSKDGCKFLTNEEIINVFKEIEKDEKMKNEKK</sequence>
<evidence type="ECO:0000256" key="1">
    <source>
        <dbReference type="ARBA" id="ARBA00022942"/>
    </source>
</evidence>
<dbReference type="Pfam" id="PF10584">
    <property type="entry name" value="Proteasome_A_N"/>
    <property type="match status" value="1"/>
</dbReference>
<dbReference type="GO" id="GO:0006511">
    <property type="term" value="P:ubiquitin-dependent protein catabolic process"/>
    <property type="evidence" value="ECO:0007669"/>
    <property type="project" value="InterPro"/>
</dbReference>
<dbReference type="OrthoDB" id="431557at2759"/>
<dbReference type="VEuPathDB" id="MicrosporidiaDB:CWI38_1217p0020"/>
<organism evidence="4 7">
    <name type="scientific">Hamiltosporidium tvaerminnensis</name>
    <dbReference type="NCBI Taxonomy" id="1176355"/>
    <lineage>
        <taxon>Eukaryota</taxon>
        <taxon>Fungi</taxon>
        <taxon>Fungi incertae sedis</taxon>
        <taxon>Microsporidia</taxon>
        <taxon>Dubosqiidae</taxon>
        <taxon>Hamiltosporidium</taxon>
    </lineage>
</organism>
<evidence type="ECO:0000313" key="4">
    <source>
        <dbReference type="EMBL" id="TBU00493.1"/>
    </source>
</evidence>
<dbReference type="Pfam" id="PF00227">
    <property type="entry name" value="Proteasome"/>
    <property type="match status" value="1"/>
</dbReference>
<dbReference type="Gene3D" id="3.60.20.10">
    <property type="entry name" value="Glutamine Phosphoribosylpyrophosphate, subunit 1, domain 1"/>
    <property type="match status" value="1"/>
</dbReference>
<evidence type="ECO:0000259" key="3">
    <source>
        <dbReference type="Pfam" id="PF10584"/>
    </source>
</evidence>
<gene>
    <name evidence="4" type="ORF">CWI37_0986p0020</name>
    <name evidence="5" type="ORF">CWI38_1217p0020</name>
</gene>
<dbReference type="GO" id="GO:0019773">
    <property type="term" value="C:proteasome core complex, alpha-subunit complex"/>
    <property type="evidence" value="ECO:0007669"/>
    <property type="project" value="UniProtKB-UniRule"/>
</dbReference>
<dbReference type="InterPro" id="IPR000426">
    <property type="entry name" value="Proteasome_asu_N"/>
</dbReference>
<dbReference type="InterPro" id="IPR050115">
    <property type="entry name" value="Proteasome_alpha"/>
</dbReference>
<proteinExistence type="inferred from homology"/>
<feature type="domain" description="Proteasome alpha-type subunits" evidence="3">
    <location>
        <begin position="5"/>
        <end position="25"/>
    </location>
</feature>